<dbReference type="Proteomes" id="UP000886885">
    <property type="component" value="Chromosome 11D"/>
</dbReference>
<comment type="caution">
    <text evidence="3">The sequence shown here is derived from an EMBL/GenBank/DDBJ whole genome shotgun (WGS) entry which is preliminary data.</text>
</comment>
<dbReference type="InterPro" id="IPR002504">
    <property type="entry name" value="NADK"/>
</dbReference>
<dbReference type="EMBL" id="JAAWWB010000022">
    <property type="protein sequence ID" value="KAG6755154.1"/>
    <property type="molecule type" value="Genomic_DNA"/>
</dbReference>
<dbReference type="GO" id="GO:0006741">
    <property type="term" value="P:NADP+ biosynthetic process"/>
    <property type="evidence" value="ECO:0007669"/>
    <property type="project" value="InterPro"/>
</dbReference>
<evidence type="ECO:0000313" key="3">
    <source>
        <dbReference type="EMBL" id="KAG6755155.1"/>
    </source>
</evidence>
<dbReference type="GO" id="GO:0003951">
    <property type="term" value="F:NAD+ kinase activity"/>
    <property type="evidence" value="ECO:0007669"/>
    <property type="project" value="InterPro"/>
</dbReference>
<evidence type="ECO:0000256" key="1">
    <source>
        <dbReference type="SAM" id="SignalP"/>
    </source>
</evidence>
<dbReference type="Pfam" id="PF01513">
    <property type="entry name" value="NAD_kinase"/>
    <property type="match status" value="1"/>
</dbReference>
<accession>A0A8X7Z1P8</accession>
<gene>
    <name evidence="2" type="ORF">POTOM_040970</name>
    <name evidence="3" type="ORF">POTOM_040971</name>
</gene>
<evidence type="ECO:0000313" key="4">
    <source>
        <dbReference type="Proteomes" id="UP000886885"/>
    </source>
</evidence>
<feature type="signal peptide" evidence="1">
    <location>
        <begin position="1"/>
        <end position="21"/>
    </location>
</feature>
<organism evidence="3 4">
    <name type="scientific">Populus tomentosa</name>
    <name type="common">Chinese white poplar</name>
    <dbReference type="NCBI Taxonomy" id="118781"/>
    <lineage>
        <taxon>Eukaryota</taxon>
        <taxon>Viridiplantae</taxon>
        <taxon>Streptophyta</taxon>
        <taxon>Embryophyta</taxon>
        <taxon>Tracheophyta</taxon>
        <taxon>Spermatophyta</taxon>
        <taxon>Magnoliopsida</taxon>
        <taxon>eudicotyledons</taxon>
        <taxon>Gunneridae</taxon>
        <taxon>Pentapetalae</taxon>
        <taxon>rosids</taxon>
        <taxon>fabids</taxon>
        <taxon>Malpighiales</taxon>
        <taxon>Salicaceae</taxon>
        <taxon>Saliceae</taxon>
        <taxon>Populus</taxon>
    </lineage>
</organism>
<protein>
    <recommendedName>
        <fullName evidence="5">NADH kinase</fullName>
    </recommendedName>
</protein>
<dbReference type="OrthoDB" id="1734249at2759"/>
<name>A0A8X7Z1P8_POPTO</name>
<dbReference type="PANTHER" id="PTHR20275">
    <property type="entry name" value="NAD KINASE"/>
    <property type="match status" value="1"/>
</dbReference>
<reference evidence="3" key="1">
    <citation type="journal article" date="2020" name="bioRxiv">
        <title>Hybrid origin of Populus tomentosa Carr. identified through genome sequencing and phylogenomic analysis.</title>
        <authorList>
            <person name="An X."/>
            <person name="Gao K."/>
            <person name="Chen Z."/>
            <person name="Li J."/>
            <person name="Yang X."/>
            <person name="Yang X."/>
            <person name="Zhou J."/>
            <person name="Guo T."/>
            <person name="Zhao T."/>
            <person name="Huang S."/>
            <person name="Miao D."/>
            <person name="Khan W.U."/>
            <person name="Rao P."/>
            <person name="Ye M."/>
            <person name="Lei B."/>
            <person name="Liao W."/>
            <person name="Wang J."/>
            <person name="Ji L."/>
            <person name="Li Y."/>
            <person name="Guo B."/>
            <person name="Mustafa N.S."/>
            <person name="Li S."/>
            <person name="Yun Q."/>
            <person name="Keller S.R."/>
            <person name="Mao J."/>
            <person name="Zhang R."/>
            <person name="Strauss S.H."/>
        </authorList>
    </citation>
    <scope>NUCLEOTIDE SEQUENCE</scope>
    <source>
        <strain evidence="3">GM15</strain>
        <tissue evidence="3">Leaf</tissue>
    </source>
</reference>
<dbReference type="FunFam" id="3.40.50.10330:FF:000027">
    <property type="entry name" value="NADH kinase"/>
    <property type="match status" value="1"/>
</dbReference>
<dbReference type="EMBL" id="JAAWWB010000022">
    <property type="protein sequence ID" value="KAG6755155.1"/>
    <property type="molecule type" value="Genomic_DNA"/>
</dbReference>
<sequence>MARRRLLLMLKLFDVYQFGQSNGGSSITNSQAFRYLDNRRRVHKDAINYYQDILRKKSNIDWEPILRTNLSQPIRNFDLVVTVGGDGTLLQASHFLDDSIPVLGVNSDPTQVKEVEKFSNEFDATRSTGYLCAATVQSFEQVRNTDGVNEGKLKKQP</sequence>
<keyword evidence="1" id="KW-0732">Signal</keyword>
<keyword evidence="4" id="KW-1185">Reference proteome</keyword>
<dbReference type="AlphaFoldDB" id="A0A8X7Z1P8"/>
<feature type="chain" id="PRO_5036597114" description="NADH kinase" evidence="1">
    <location>
        <begin position="22"/>
        <end position="157"/>
    </location>
</feature>
<evidence type="ECO:0000313" key="2">
    <source>
        <dbReference type="EMBL" id="KAG6755154.1"/>
    </source>
</evidence>
<evidence type="ECO:0008006" key="5">
    <source>
        <dbReference type="Google" id="ProtNLM"/>
    </source>
</evidence>
<proteinExistence type="predicted"/>
<dbReference type="PANTHER" id="PTHR20275:SF28">
    <property type="entry name" value="NADH KINASE"/>
    <property type="match status" value="1"/>
</dbReference>